<dbReference type="Gene3D" id="3.90.1150.10">
    <property type="entry name" value="Aspartate Aminotransferase, domain 1"/>
    <property type="match status" value="1"/>
</dbReference>
<name>A0A497E5S7_UNCAE</name>
<sequence>LLRRGIIVRGMAGYDLSEYIRVTIGTRKQNEEFLGSLQKILSSAG</sequence>
<reference evidence="1 2" key="1">
    <citation type="submission" date="2018-06" db="EMBL/GenBank/DDBJ databases">
        <title>Extensive metabolic versatility and redundancy in microbially diverse, dynamic hydrothermal sediments.</title>
        <authorList>
            <person name="Dombrowski N."/>
            <person name="Teske A."/>
            <person name="Baker B.J."/>
        </authorList>
    </citation>
    <scope>NUCLEOTIDE SEQUENCE [LARGE SCALE GENOMIC DNA]</scope>
    <source>
        <strain evidence="1">B47_G16</strain>
    </source>
</reference>
<proteinExistence type="predicted"/>
<evidence type="ECO:0000313" key="1">
    <source>
        <dbReference type="EMBL" id="RLE10592.1"/>
    </source>
</evidence>
<dbReference type="EMBL" id="QMPZ01000005">
    <property type="protein sequence ID" value="RLE10592.1"/>
    <property type="molecule type" value="Genomic_DNA"/>
</dbReference>
<dbReference type="AlphaFoldDB" id="A0A497E5S7"/>
<comment type="caution">
    <text evidence="1">The sequence shown here is derived from an EMBL/GenBank/DDBJ whole genome shotgun (WGS) entry which is preliminary data.</text>
</comment>
<dbReference type="Proteomes" id="UP000279422">
    <property type="component" value="Unassembled WGS sequence"/>
</dbReference>
<protein>
    <submittedName>
        <fullName evidence="1">Histidinol-phosphate transaminase</fullName>
    </submittedName>
</protein>
<organism evidence="1 2">
    <name type="scientific">Aerophobetes bacterium</name>
    <dbReference type="NCBI Taxonomy" id="2030807"/>
    <lineage>
        <taxon>Bacteria</taxon>
        <taxon>Candidatus Aerophobota</taxon>
    </lineage>
</organism>
<feature type="non-terminal residue" evidence="1">
    <location>
        <position position="1"/>
    </location>
</feature>
<accession>A0A497E5S7</accession>
<dbReference type="InterPro" id="IPR015422">
    <property type="entry name" value="PyrdxlP-dep_Trfase_small"/>
</dbReference>
<evidence type="ECO:0000313" key="2">
    <source>
        <dbReference type="Proteomes" id="UP000279422"/>
    </source>
</evidence>
<gene>
    <name evidence="1" type="ORF">DRJ00_00810</name>
</gene>